<feature type="non-terminal residue" evidence="1">
    <location>
        <position position="81"/>
    </location>
</feature>
<dbReference type="EMBL" id="BGPR01123572">
    <property type="protein sequence ID" value="GBN27295.1"/>
    <property type="molecule type" value="Genomic_DNA"/>
</dbReference>
<proteinExistence type="predicted"/>
<organism evidence="1 2">
    <name type="scientific">Araneus ventricosus</name>
    <name type="common">Orbweaver spider</name>
    <name type="synonym">Epeira ventricosa</name>
    <dbReference type="NCBI Taxonomy" id="182803"/>
    <lineage>
        <taxon>Eukaryota</taxon>
        <taxon>Metazoa</taxon>
        <taxon>Ecdysozoa</taxon>
        <taxon>Arthropoda</taxon>
        <taxon>Chelicerata</taxon>
        <taxon>Arachnida</taxon>
        <taxon>Araneae</taxon>
        <taxon>Araneomorphae</taxon>
        <taxon>Entelegynae</taxon>
        <taxon>Araneoidea</taxon>
        <taxon>Araneidae</taxon>
        <taxon>Araneus</taxon>
    </lineage>
</organism>
<accession>A0A4Y2MJG0</accession>
<reference evidence="1 2" key="1">
    <citation type="journal article" date="2019" name="Sci. Rep.">
        <title>Orb-weaving spider Araneus ventricosus genome elucidates the spidroin gene catalogue.</title>
        <authorList>
            <person name="Kono N."/>
            <person name="Nakamura H."/>
            <person name="Ohtoshi R."/>
            <person name="Moran D.A.P."/>
            <person name="Shinohara A."/>
            <person name="Yoshida Y."/>
            <person name="Fujiwara M."/>
            <person name="Mori M."/>
            <person name="Tomita M."/>
            <person name="Arakawa K."/>
        </authorList>
    </citation>
    <scope>NUCLEOTIDE SEQUENCE [LARGE SCALE GENOMIC DNA]</scope>
</reference>
<protein>
    <submittedName>
        <fullName evidence="1">Uncharacterized protein</fullName>
    </submittedName>
</protein>
<name>A0A4Y2MJG0_ARAVE</name>
<keyword evidence="2" id="KW-1185">Reference proteome</keyword>
<evidence type="ECO:0000313" key="2">
    <source>
        <dbReference type="Proteomes" id="UP000499080"/>
    </source>
</evidence>
<sequence length="81" mass="8980">MGGYDNNAELSSPEWSLSHPPCCLPLSRTKWALVFARVIGLPSLITERSQNWPPSEDSNRLRPAFFAVKGKVLIALDRLAS</sequence>
<comment type="caution">
    <text evidence="1">The sequence shown here is derived from an EMBL/GenBank/DDBJ whole genome shotgun (WGS) entry which is preliminary data.</text>
</comment>
<dbReference type="AlphaFoldDB" id="A0A4Y2MJG0"/>
<evidence type="ECO:0000313" key="1">
    <source>
        <dbReference type="EMBL" id="GBN27295.1"/>
    </source>
</evidence>
<gene>
    <name evidence="1" type="ORF">AVEN_36715_1</name>
</gene>
<dbReference type="Proteomes" id="UP000499080">
    <property type="component" value="Unassembled WGS sequence"/>
</dbReference>